<comment type="function">
    <text evidence="2">Hydrolysis of 6-phosphogluconolactone to 6-phosphogluconate.</text>
</comment>
<dbReference type="Gene3D" id="3.40.50.1360">
    <property type="match status" value="1"/>
</dbReference>
<sequence length="218" mass="23445">MSYPVQRFSTPQAASEALARLLAERLSAGGRAVLGGGNTPLAAYRAFGRADILWNRVQLIASDERCLPEGHLERNDVQIAKAIGTTVLPYTLHSFPAELGPERSAEASEGLVESLLPFDVVTLGLGEDAHTASLWPHVDLGSERLVLPVHGAPKPPPERVSLSPKALSRTQLVVYLVTGASKREALARFLDGEDVPPSRIRAPEVLVFADEAAYPDRV</sequence>
<dbReference type="GO" id="GO:0005975">
    <property type="term" value="P:carbohydrate metabolic process"/>
    <property type="evidence" value="ECO:0007669"/>
    <property type="project" value="InterPro"/>
</dbReference>
<dbReference type="EC" id="3.1.1.31" evidence="5"/>
<evidence type="ECO:0000313" key="8">
    <source>
        <dbReference type="EMBL" id="RIH86075.1"/>
    </source>
</evidence>
<evidence type="ECO:0000256" key="6">
    <source>
        <dbReference type="ARBA" id="ARBA00020337"/>
    </source>
</evidence>
<dbReference type="AlphaFoldDB" id="A0A399EQD4"/>
<dbReference type="RefSeq" id="WP_119314667.1">
    <property type="nucleotide sequence ID" value="NZ_QXDL01000050.1"/>
</dbReference>
<dbReference type="InterPro" id="IPR039104">
    <property type="entry name" value="6PGL"/>
</dbReference>
<dbReference type="InterPro" id="IPR037171">
    <property type="entry name" value="NagB/RpiA_transferase-like"/>
</dbReference>
<comment type="pathway">
    <text evidence="3">Carbohydrate degradation; pentose phosphate pathway; D-ribulose 5-phosphate from D-glucose 6-phosphate (oxidative stage): step 2/3.</text>
</comment>
<evidence type="ECO:0000256" key="4">
    <source>
        <dbReference type="ARBA" id="ARBA00010662"/>
    </source>
</evidence>
<dbReference type="PANTHER" id="PTHR11054">
    <property type="entry name" value="6-PHOSPHOGLUCONOLACTONASE"/>
    <property type="match status" value="1"/>
</dbReference>
<name>A0A399EQD4_9DEIN</name>
<dbReference type="PANTHER" id="PTHR11054:SF0">
    <property type="entry name" value="6-PHOSPHOGLUCONOLACTONASE"/>
    <property type="match status" value="1"/>
</dbReference>
<evidence type="ECO:0000313" key="9">
    <source>
        <dbReference type="Proteomes" id="UP000265715"/>
    </source>
</evidence>
<reference evidence="8 9" key="1">
    <citation type="submission" date="2018-08" db="EMBL/GenBank/DDBJ databases">
        <title>Meiothermus terrae DSM 26712 genome sequencing project.</title>
        <authorList>
            <person name="Da Costa M.S."/>
            <person name="Albuquerque L."/>
            <person name="Raposo P."/>
            <person name="Froufe H.J.C."/>
            <person name="Barroso C.S."/>
            <person name="Egas C."/>
        </authorList>
    </citation>
    <scope>NUCLEOTIDE SEQUENCE [LARGE SCALE GENOMIC DNA]</scope>
    <source>
        <strain evidence="8 9">DSM 26712</strain>
    </source>
</reference>
<dbReference type="CDD" id="cd01400">
    <property type="entry name" value="6PGL"/>
    <property type="match status" value="1"/>
</dbReference>
<keyword evidence="9" id="KW-1185">Reference proteome</keyword>
<dbReference type="GO" id="GO:0006098">
    <property type="term" value="P:pentose-phosphate shunt"/>
    <property type="evidence" value="ECO:0007669"/>
    <property type="project" value="UniProtKB-UniPathway"/>
</dbReference>
<dbReference type="Pfam" id="PF01182">
    <property type="entry name" value="Glucosamine_iso"/>
    <property type="match status" value="1"/>
</dbReference>
<evidence type="ECO:0000259" key="7">
    <source>
        <dbReference type="Pfam" id="PF01182"/>
    </source>
</evidence>
<dbReference type="InterPro" id="IPR006148">
    <property type="entry name" value="Glc/Gal-6P_isomerase"/>
</dbReference>
<dbReference type="InterPro" id="IPR005900">
    <property type="entry name" value="6-phosphogluconolactonase_DevB"/>
</dbReference>
<gene>
    <name evidence="8" type="primary">pgl</name>
    <name evidence="8" type="ORF">Mterra_01530</name>
</gene>
<comment type="catalytic activity">
    <reaction evidence="1">
        <text>6-phospho-D-glucono-1,5-lactone + H2O = 6-phospho-D-gluconate + H(+)</text>
        <dbReference type="Rhea" id="RHEA:12556"/>
        <dbReference type="ChEBI" id="CHEBI:15377"/>
        <dbReference type="ChEBI" id="CHEBI:15378"/>
        <dbReference type="ChEBI" id="CHEBI:57955"/>
        <dbReference type="ChEBI" id="CHEBI:58759"/>
        <dbReference type="EC" id="3.1.1.31"/>
    </reaction>
</comment>
<feature type="domain" description="Glucosamine/galactosamine-6-phosphate isomerase" evidence="7">
    <location>
        <begin position="12"/>
        <end position="201"/>
    </location>
</feature>
<evidence type="ECO:0000256" key="5">
    <source>
        <dbReference type="ARBA" id="ARBA00013198"/>
    </source>
</evidence>
<dbReference type="SUPFAM" id="SSF100950">
    <property type="entry name" value="NagB/RpiA/CoA transferase-like"/>
    <property type="match status" value="1"/>
</dbReference>
<dbReference type="EMBL" id="QXDL01000050">
    <property type="protein sequence ID" value="RIH86075.1"/>
    <property type="molecule type" value="Genomic_DNA"/>
</dbReference>
<evidence type="ECO:0000256" key="2">
    <source>
        <dbReference type="ARBA" id="ARBA00002681"/>
    </source>
</evidence>
<dbReference type="OrthoDB" id="9810967at2"/>
<evidence type="ECO:0000256" key="3">
    <source>
        <dbReference type="ARBA" id="ARBA00004961"/>
    </source>
</evidence>
<comment type="similarity">
    <text evidence="4">Belongs to the glucosamine/galactosamine-6-phosphate isomerase family. 6-phosphogluconolactonase subfamily.</text>
</comment>
<dbReference type="GO" id="GO:0017057">
    <property type="term" value="F:6-phosphogluconolactonase activity"/>
    <property type="evidence" value="ECO:0007669"/>
    <property type="project" value="UniProtKB-EC"/>
</dbReference>
<dbReference type="Proteomes" id="UP000265715">
    <property type="component" value="Unassembled WGS sequence"/>
</dbReference>
<comment type="caution">
    <text evidence="8">The sequence shown here is derived from an EMBL/GenBank/DDBJ whole genome shotgun (WGS) entry which is preliminary data.</text>
</comment>
<accession>A0A399EQD4</accession>
<organism evidence="8 9">
    <name type="scientific">Calidithermus terrae</name>
    <dbReference type="NCBI Taxonomy" id="1408545"/>
    <lineage>
        <taxon>Bacteria</taxon>
        <taxon>Thermotogati</taxon>
        <taxon>Deinococcota</taxon>
        <taxon>Deinococci</taxon>
        <taxon>Thermales</taxon>
        <taxon>Thermaceae</taxon>
        <taxon>Calidithermus</taxon>
    </lineage>
</organism>
<dbReference type="UniPathway" id="UPA00115">
    <property type="reaction ID" value="UER00409"/>
</dbReference>
<keyword evidence="8" id="KW-0378">Hydrolase</keyword>
<proteinExistence type="inferred from homology"/>
<protein>
    <recommendedName>
        <fullName evidence="6">6-phosphogluconolactonase</fullName>
        <ecNumber evidence="5">3.1.1.31</ecNumber>
    </recommendedName>
</protein>
<evidence type="ECO:0000256" key="1">
    <source>
        <dbReference type="ARBA" id="ARBA00000832"/>
    </source>
</evidence>